<dbReference type="Pfam" id="PF10987">
    <property type="entry name" value="DUF2806"/>
    <property type="match status" value="1"/>
</dbReference>
<dbReference type="InterPro" id="IPR021254">
    <property type="entry name" value="DUF2806"/>
</dbReference>
<dbReference type="NCBIfam" id="TIGR03899">
    <property type="entry name" value="TIGR03899 family protein"/>
    <property type="match status" value="1"/>
</dbReference>
<dbReference type="EMBL" id="JAOTJC010000005">
    <property type="protein sequence ID" value="MCU7553764.1"/>
    <property type="molecule type" value="Genomic_DNA"/>
</dbReference>
<feature type="compositionally biased region" description="Polar residues" evidence="1">
    <location>
        <begin position="30"/>
        <end position="40"/>
    </location>
</feature>
<comment type="caution">
    <text evidence="2">The sequence shown here is derived from an EMBL/GenBank/DDBJ whole genome shotgun (WGS) entry which is preliminary data.</text>
</comment>
<keyword evidence="3" id="KW-1185">Reference proteome</keyword>
<feature type="region of interest" description="Disordered" evidence="1">
    <location>
        <begin position="1"/>
        <end position="41"/>
    </location>
</feature>
<reference evidence="3" key="1">
    <citation type="submission" date="2023-07" db="EMBL/GenBank/DDBJ databases">
        <title>Study on multiphase classification of strain Alteromonas salexigens isolated from the Yellow Sea.</title>
        <authorList>
            <person name="Sun L."/>
        </authorList>
    </citation>
    <scope>NUCLEOTIDE SEQUENCE [LARGE SCALE GENOMIC DNA]</scope>
    <source>
        <strain evidence="3">ASW11-19</strain>
    </source>
</reference>
<dbReference type="RefSeq" id="WP_262992463.1">
    <property type="nucleotide sequence ID" value="NZ_JAOTJC010000005.1"/>
</dbReference>
<organism evidence="2 3">
    <name type="scientific">Alteromonas salexigens</name>
    <dbReference type="NCBI Taxonomy" id="2982530"/>
    <lineage>
        <taxon>Bacteria</taxon>
        <taxon>Pseudomonadati</taxon>
        <taxon>Pseudomonadota</taxon>
        <taxon>Gammaproteobacteria</taxon>
        <taxon>Alteromonadales</taxon>
        <taxon>Alteromonadaceae</taxon>
        <taxon>Alteromonas/Salinimonas group</taxon>
        <taxon>Alteromonas</taxon>
    </lineage>
</organism>
<protein>
    <submittedName>
        <fullName evidence="2">TIGR03899 family protein</fullName>
    </submittedName>
</protein>
<dbReference type="Proteomes" id="UP001209257">
    <property type="component" value="Unassembled WGS sequence"/>
</dbReference>
<name>A0ABT2VL54_9ALTE</name>
<gene>
    <name evidence="2" type="ORF">OCL06_04020</name>
</gene>
<proteinExistence type="predicted"/>
<accession>A0ABT2VL54</accession>
<sequence>MKITNDSITAALGKVNTPDTGKKEPAPAVNSPSPGPTGTSVKDKMVSLFARIGISPDMPLNDSKLRRQIIERRRQIRDMQRIGNLQAVLSIAMNVSVAEREAESLDPDWFYTFAEMAENIYSPAMQELWGKIFAVEVSHPGSFSLRSLETLRALTQRDAKLFGKAVTVASRRQGDAVPRILVGYHVRKGWLSLLTPSAPTQLNLSAYGLSYPDLLALIDMKLIYASEIESGEFAAGQPTHWRCGNASVTLSARRAGVALVYYKFTAVGAELYKLVSKQDNSQYLSALSELLAPAFDVDQPSQN</sequence>
<evidence type="ECO:0000256" key="1">
    <source>
        <dbReference type="SAM" id="MobiDB-lite"/>
    </source>
</evidence>
<evidence type="ECO:0000313" key="2">
    <source>
        <dbReference type="EMBL" id="MCU7553764.1"/>
    </source>
</evidence>
<evidence type="ECO:0000313" key="3">
    <source>
        <dbReference type="Proteomes" id="UP001209257"/>
    </source>
</evidence>